<feature type="non-terminal residue" evidence="2">
    <location>
        <position position="1"/>
    </location>
</feature>
<dbReference type="Proteomes" id="UP000823775">
    <property type="component" value="Unassembled WGS sequence"/>
</dbReference>
<proteinExistence type="predicted"/>
<keyword evidence="3" id="KW-1185">Reference proteome</keyword>
<reference evidence="2 3" key="1">
    <citation type="journal article" date="2021" name="BMC Genomics">
        <title>Datura genome reveals duplications of psychoactive alkaloid biosynthetic genes and high mutation rate following tissue culture.</title>
        <authorList>
            <person name="Rajewski A."/>
            <person name="Carter-House D."/>
            <person name="Stajich J."/>
            <person name="Litt A."/>
        </authorList>
    </citation>
    <scope>NUCLEOTIDE SEQUENCE [LARGE SCALE GENOMIC DNA]</scope>
    <source>
        <strain evidence="2">AR-01</strain>
    </source>
</reference>
<accession>A0ABS8V4R1</accession>
<comment type="caution">
    <text evidence="2">The sequence shown here is derived from an EMBL/GenBank/DDBJ whole genome shotgun (WGS) entry which is preliminary data.</text>
</comment>
<gene>
    <name evidence="2" type="ORF">HAX54_027117</name>
</gene>
<evidence type="ECO:0000313" key="2">
    <source>
        <dbReference type="EMBL" id="MCD9641170.1"/>
    </source>
</evidence>
<feature type="signal peptide" evidence="1">
    <location>
        <begin position="1"/>
        <end position="19"/>
    </location>
</feature>
<evidence type="ECO:0000256" key="1">
    <source>
        <dbReference type="SAM" id="SignalP"/>
    </source>
</evidence>
<organism evidence="2 3">
    <name type="scientific">Datura stramonium</name>
    <name type="common">Jimsonweed</name>
    <name type="synonym">Common thornapple</name>
    <dbReference type="NCBI Taxonomy" id="4076"/>
    <lineage>
        <taxon>Eukaryota</taxon>
        <taxon>Viridiplantae</taxon>
        <taxon>Streptophyta</taxon>
        <taxon>Embryophyta</taxon>
        <taxon>Tracheophyta</taxon>
        <taxon>Spermatophyta</taxon>
        <taxon>Magnoliopsida</taxon>
        <taxon>eudicotyledons</taxon>
        <taxon>Gunneridae</taxon>
        <taxon>Pentapetalae</taxon>
        <taxon>asterids</taxon>
        <taxon>lamiids</taxon>
        <taxon>Solanales</taxon>
        <taxon>Solanaceae</taxon>
        <taxon>Solanoideae</taxon>
        <taxon>Datureae</taxon>
        <taxon>Datura</taxon>
    </lineage>
</organism>
<dbReference type="EMBL" id="JACEIK010003299">
    <property type="protein sequence ID" value="MCD9641170.1"/>
    <property type="molecule type" value="Genomic_DNA"/>
</dbReference>
<feature type="chain" id="PRO_5047488967" evidence="1">
    <location>
        <begin position="20"/>
        <end position="186"/>
    </location>
</feature>
<evidence type="ECO:0000313" key="3">
    <source>
        <dbReference type="Proteomes" id="UP000823775"/>
    </source>
</evidence>
<sequence length="186" mass="20592">LRFTISAILDLCFNWAILASSLSSLAVSNYCEVTSASPNGLRAFSMAQVRRKIPPSAPIVAMAQQGAIELGEYEFPLVLLFTDIHRDLQRVVIKHGHGREVEIRRALSLILMANRWPMSTCDFSMIASNSTSLFVVKVKDDIIISNIGVVRAIMVPPKVSNSLCNSSSQHRWRNQLGHMHLPCSSS</sequence>
<keyword evidence="1" id="KW-0732">Signal</keyword>
<name>A0ABS8V4R1_DATST</name>
<protein>
    <submittedName>
        <fullName evidence="2">Uncharacterized protein</fullName>
    </submittedName>
</protein>